<feature type="region of interest" description="Disordered" evidence="2">
    <location>
        <begin position="155"/>
        <end position="182"/>
    </location>
</feature>
<dbReference type="EMBL" id="JBHSEF010000023">
    <property type="protein sequence ID" value="MFC4355314.1"/>
    <property type="molecule type" value="Genomic_DNA"/>
</dbReference>
<accession>A0ABV8UW96</accession>
<evidence type="ECO:0000256" key="1">
    <source>
        <dbReference type="SAM" id="Coils"/>
    </source>
</evidence>
<comment type="caution">
    <text evidence="3">The sequence shown here is derived from an EMBL/GenBank/DDBJ whole genome shotgun (WGS) entry which is preliminary data.</text>
</comment>
<dbReference type="RefSeq" id="WP_378141784.1">
    <property type="nucleotide sequence ID" value="NZ_JBHSEF010000023.1"/>
</dbReference>
<name>A0ABV8UW96_9BACL</name>
<protein>
    <submittedName>
        <fullName evidence="3">Phage scaffolding protein</fullName>
    </submittedName>
</protein>
<evidence type="ECO:0000313" key="3">
    <source>
        <dbReference type="EMBL" id="MFC4355314.1"/>
    </source>
</evidence>
<keyword evidence="1" id="KW-0175">Coiled coil</keyword>
<proteinExistence type="predicted"/>
<gene>
    <name evidence="3" type="ORF">ACFO0S_09670</name>
</gene>
<evidence type="ECO:0000313" key="4">
    <source>
        <dbReference type="Proteomes" id="UP001595733"/>
    </source>
</evidence>
<dbReference type="Proteomes" id="UP001595733">
    <property type="component" value="Unassembled WGS sequence"/>
</dbReference>
<feature type="coiled-coil region" evidence="1">
    <location>
        <begin position="43"/>
        <end position="87"/>
    </location>
</feature>
<feature type="compositionally biased region" description="Basic and acidic residues" evidence="2">
    <location>
        <begin position="171"/>
        <end position="182"/>
    </location>
</feature>
<dbReference type="Pfam" id="PF06810">
    <property type="entry name" value="Phage_scaffold"/>
    <property type="match status" value="1"/>
</dbReference>
<reference evidence="4" key="1">
    <citation type="journal article" date="2019" name="Int. J. Syst. Evol. Microbiol.">
        <title>The Global Catalogue of Microorganisms (GCM) 10K type strain sequencing project: providing services to taxonomists for standard genome sequencing and annotation.</title>
        <authorList>
            <consortium name="The Broad Institute Genomics Platform"/>
            <consortium name="The Broad Institute Genome Sequencing Center for Infectious Disease"/>
            <person name="Wu L."/>
            <person name="Ma J."/>
        </authorList>
    </citation>
    <scope>NUCLEOTIDE SEQUENCE [LARGE SCALE GENOMIC DNA]</scope>
    <source>
        <strain evidence="4">CCUG 50353</strain>
    </source>
</reference>
<sequence length="202" mass="22552">MKKEDFLKLGFSEEDAQKAADASAEELKSYIPKSRFDEVNTEKKRLETDIQERDTQIETLKNSTEDVEGLKKQITTLQEENKTKDEQRAAEIKQVKTDAAISAALAASKAKNEKAVRALLDLDLEKVEFNDDGSIKGLADQLKTLTEAEDSKFLFETGTQQQMKGAVPGETGKENPDGKVDISKMNYDELAKYLDENPDADI</sequence>
<organism evidence="3 4">
    <name type="scientific">Chryseomicrobium palamuruense</name>
    <dbReference type="NCBI Taxonomy" id="682973"/>
    <lineage>
        <taxon>Bacteria</taxon>
        <taxon>Bacillati</taxon>
        <taxon>Bacillota</taxon>
        <taxon>Bacilli</taxon>
        <taxon>Bacillales</taxon>
        <taxon>Caryophanaceae</taxon>
        <taxon>Chryseomicrobium</taxon>
    </lineage>
</organism>
<dbReference type="InterPro" id="IPR009636">
    <property type="entry name" value="SCAF"/>
</dbReference>
<evidence type="ECO:0000256" key="2">
    <source>
        <dbReference type="SAM" id="MobiDB-lite"/>
    </source>
</evidence>
<keyword evidence="4" id="KW-1185">Reference proteome</keyword>